<sequence>METSRVISAVRNQAVAKKSAGVALILGEFSRNKFGEVNAGTGAGIDFSVLEFAGRGSAVSFVKSVKVYWSSGGFVEELKEWKCEKLFVRSFLVKPVPCISPASVSPWVIFSCDSSSESPAVRNSAATQIQQRRKFSSNANSAVGHSATQIQ</sequence>
<evidence type="ECO:0000313" key="3">
    <source>
        <dbReference type="Proteomes" id="UP000250235"/>
    </source>
</evidence>
<organism evidence="2 3">
    <name type="scientific">Dorcoceras hygrometricum</name>
    <dbReference type="NCBI Taxonomy" id="472368"/>
    <lineage>
        <taxon>Eukaryota</taxon>
        <taxon>Viridiplantae</taxon>
        <taxon>Streptophyta</taxon>
        <taxon>Embryophyta</taxon>
        <taxon>Tracheophyta</taxon>
        <taxon>Spermatophyta</taxon>
        <taxon>Magnoliopsida</taxon>
        <taxon>eudicotyledons</taxon>
        <taxon>Gunneridae</taxon>
        <taxon>Pentapetalae</taxon>
        <taxon>asterids</taxon>
        <taxon>lamiids</taxon>
        <taxon>Lamiales</taxon>
        <taxon>Gesneriaceae</taxon>
        <taxon>Didymocarpoideae</taxon>
        <taxon>Trichosporeae</taxon>
        <taxon>Loxocarpinae</taxon>
        <taxon>Dorcoceras</taxon>
    </lineage>
</organism>
<dbReference type="AlphaFoldDB" id="A0A2Z7BD92"/>
<dbReference type="EMBL" id="KV006975">
    <property type="protein sequence ID" value="KZV31997.1"/>
    <property type="molecule type" value="Genomic_DNA"/>
</dbReference>
<gene>
    <name evidence="2" type="ORF">F511_39019</name>
</gene>
<evidence type="ECO:0000256" key="1">
    <source>
        <dbReference type="SAM" id="MobiDB-lite"/>
    </source>
</evidence>
<keyword evidence="3" id="KW-1185">Reference proteome</keyword>
<dbReference type="Proteomes" id="UP000250235">
    <property type="component" value="Unassembled WGS sequence"/>
</dbReference>
<reference evidence="2 3" key="1">
    <citation type="journal article" date="2015" name="Proc. Natl. Acad. Sci. U.S.A.">
        <title>The resurrection genome of Boea hygrometrica: A blueprint for survival of dehydration.</title>
        <authorList>
            <person name="Xiao L."/>
            <person name="Yang G."/>
            <person name="Zhang L."/>
            <person name="Yang X."/>
            <person name="Zhao S."/>
            <person name="Ji Z."/>
            <person name="Zhou Q."/>
            <person name="Hu M."/>
            <person name="Wang Y."/>
            <person name="Chen M."/>
            <person name="Xu Y."/>
            <person name="Jin H."/>
            <person name="Xiao X."/>
            <person name="Hu G."/>
            <person name="Bao F."/>
            <person name="Hu Y."/>
            <person name="Wan P."/>
            <person name="Li L."/>
            <person name="Deng X."/>
            <person name="Kuang T."/>
            <person name="Xiang C."/>
            <person name="Zhu J.K."/>
            <person name="Oliver M.J."/>
            <person name="He Y."/>
        </authorList>
    </citation>
    <scope>NUCLEOTIDE SEQUENCE [LARGE SCALE GENOMIC DNA]</scope>
    <source>
        <strain evidence="3">cv. XS01</strain>
    </source>
</reference>
<proteinExistence type="predicted"/>
<accession>A0A2Z7BD92</accession>
<evidence type="ECO:0000313" key="2">
    <source>
        <dbReference type="EMBL" id="KZV31997.1"/>
    </source>
</evidence>
<protein>
    <submittedName>
        <fullName evidence="2">Development and cell death domain containing protein</fullName>
    </submittedName>
</protein>
<feature type="region of interest" description="Disordered" evidence="1">
    <location>
        <begin position="132"/>
        <end position="151"/>
    </location>
</feature>
<name>A0A2Z7BD92_9LAMI</name>